<dbReference type="HAMAP" id="MF_00160">
    <property type="entry name" value="SerC_aminotrans_5"/>
    <property type="match status" value="1"/>
</dbReference>
<feature type="region of interest" description="Disordered" evidence="12">
    <location>
        <begin position="474"/>
        <end position="500"/>
    </location>
</feature>
<comment type="similarity">
    <text evidence="3">Belongs to the class-V pyridoxal-phosphate-dependent aminotransferase family. SerC subfamily.</text>
</comment>
<evidence type="ECO:0000256" key="5">
    <source>
        <dbReference type="ARBA" id="ARBA00022576"/>
    </source>
</evidence>
<dbReference type="FunFam" id="3.90.1150.10:FF:000006">
    <property type="entry name" value="Phosphoserine aminotransferase"/>
    <property type="match status" value="1"/>
</dbReference>
<dbReference type="InterPro" id="IPR022278">
    <property type="entry name" value="Pser_aminoTfrase"/>
</dbReference>
<evidence type="ECO:0000256" key="6">
    <source>
        <dbReference type="ARBA" id="ARBA00022605"/>
    </source>
</evidence>
<dbReference type="Gene3D" id="3.40.640.10">
    <property type="entry name" value="Type I PLP-dependent aspartate aminotransferase-like (Major domain)"/>
    <property type="match status" value="1"/>
</dbReference>
<comment type="catalytic activity">
    <reaction evidence="11">
        <text>O-phospho-L-serine + 2-oxoglutarate = 3-phosphooxypyruvate + L-glutamate</text>
        <dbReference type="Rhea" id="RHEA:14329"/>
        <dbReference type="ChEBI" id="CHEBI:16810"/>
        <dbReference type="ChEBI" id="CHEBI:18110"/>
        <dbReference type="ChEBI" id="CHEBI:29985"/>
        <dbReference type="ChEBI" id="CHEBI:57524"/>
        <dbReference type="EC" id="2.6.1.52"/>
    </reaction>
</comment>
<keyword evidence="7 14" id="KW-0808">Transferase</keyword>
<dbReference type="VEuPathDB" id="FungiDB:An02g00880"/>
<dbReference type="EC" id="2.6.1.52" evidence="4"/>
<dbReference type="InterPro" id="IPR000192">
    <property type="entry name" value="Aminotrans_V_dom"/>
</dbReference>
<evidence type="ECO:0000313" key="15">
    <source>
        <dbReference type="Proteomes" id="UP000068243"/>
    </source>
</evidence>
<dbReference type="GO" id="GO:0004648">
    <property type="term" value="F:O-phospho-L-serine:2-oxoglutarate aminotransferase activity"/>
    <property type="evidence" value="ECO:0007669"/>
    <property type="project" value="UniProtKB-EC"/>
</dbReference>
<feature type="compositionally biased region" description="Acidic residues" evidence="12">
    <location>
        <begin position="481"/>
        <end position="495"/>
    </location>
</feature>
<accession>A0A100I5N1</accession>
<comment type="cofactor">
    <cofactor evidence="1">
        <name>pyridoxal 5'-phosphate</name>
        <dbReference type="ChEBI" id="CHEBI:597326"/>
    </cofactor>
</comment>
<keyword evidence="9" id="KW-0718">Serine biosynthesis</keyword>
<comment type="caution">
    <text evidence="14">The sequence shown here is derived from an EMBL/GenBank/DDBJ whole genome shotgun (WGS) entry which is preliminary data.</text>
</comment>
<proteinExistence type="inferred from homology"/>
<dbReference type="SUPFAM" id="SSF53383">
    <property type="entry name" value="PLP-dependent transferases"/>
    <property type="match status" value="1"/>
</dbReference>
<dbReference type="AlphaFoldDB" id="A0A100I5N1"/>
<feature type="domain" description="Aminotransferase class V" evidence="13">
    <location>
        <begin position="9"/>
        <end position="123"/>
    </location>
</feature>
<dbReference type="OMA" id="GFCTARD"/>
<dbReference type="VEuPathDB" id="FungiDB:M747DRAFT_291830"/>
<evidence type="ECO:0000256" key="11">
    <source>
        <dbReference type="ARBA" id="ARBA00049007"/>
    </source>
</evidence>
<feature type="domain" description="Aminotransferase class V" evidence="13">
    <location>
        <begin position="167"/>
        <end position="414"/>
    </location>
</feature>
<dbReference type="GO" id="GO:0030170">
    <property type="term" value="F:pyridoxal phosphate binding"/>
    <property type="evidence" value="ECO:0007669"/>
    <property type="project" value="TreeGrafter"/>
</dbReference>
<dbReference type="Pfam" id="PF00266">
    <property type="entry name" value="Aminotran_5"/>
    <property type="match status" value="2"/>
</dbReference>
<dbReference type="InterPro" id="IPR015421">
    <property type="entry name" value="PyrdxlP-dep_Trfase_major"/>
</dbReference>
<dbReference type="PaxDb" id="5061-CADANGAP00001547"/>
<dbReference type="EMBL" id="BCMY01000001">
    <property type="protein sequence ID" value="GAQ35187.1"/>
    <property type="molecule type" value="Genomic_DNA"/>
</dbReference>
<evidence type="ECO:0000256" key="10">
    <source>
        <dbReference type="ARBA" id="ARBA00047630"/>
    </source>
</evidence>
<dbReference type="GO" id="GO:0005737">
    <property type="term" value="C:cytoplasm"/>
    <property type="evidence" value="ECO:0007669"/>
    <property type="project" value="TreeGrafter"/>
</dbReference>
<evidence type="ECO:0000313" key="14">
    <source>
        <dbReference type="EMBL" id="GAQ35187.1"/>
    </source>
</evidence>
<evidence type="ECO:0000256" key="1">
    <source>
        <dbReference type="ARBA" id="ARBA00001933"/>
    </source>
</evidence>
<dbReference type="Gene3D" id="3.90.1150.10">
    <property type="entry name" value="Aspartate Aminotransferase, domain 1"/>
    <property type="match status" value="1"/>
</dbReference>
<dbReference type="FunFam" id="3.40.640.10:FF:000082">
    <property type="entry name" value="Phosphoserine aminotransferase"/>
    <property type="match status" value="1"/>
</dbReference>
<evidence type="ECO:0000259" key="13">
    <source>
        <dbReference type="Pfam" id="PF00266"/>
    </source>
</evidence>
<evidence type="ECO:0000256" key="12">
    <source>
        <dbReference type="SAM" id="MobiDB-lite"/>
    </source>
</evidence>
<comment type="pathway">
    <text evidence="2">Amino-acid biosynthesis; L-serine biosynthesis; L-serine from 3-phospho-D-glycerate: step 2/3.</text>
</comment>
<evidence type="ECO:0000256" key="2">
    <source>
        <dbReference type="ARBA" id="ARBA00005099"/>
    </source>
</evidence>
<dbReference type="VEuPathDB" id="FungiDB:M747DRAFT_271976"/>
<sequence length="927" mass="103386">MKREDITYLGAGPASLPTDVLATAAQALQNYQDTGLGVAEHSHRSEIATNILNGAKADLANFLDIPDTYEILFLQGGGSGQFDATVYNLVSIWAEKQRQQIIKEKAGISEDEVISELRKKVESELKLDYLVTGSWSLKASQEAVRLLGSEYVNIVSDSRTVNDGKFGKIADESTWKLSPKAALVYKCENETVDGVEFPSFPKVLEPKGSDEDPIVVGDFSSTILSRRIPVQNYSIIFFGAQKNLGVAGITGVIIKKDLLPPVSSPCSPAILRKLGLPIAPTILDYSVAAKNNSLYNTLPIFDVYIAGQVLKKLLAEFPDKVDGQQAVADRKAKLIYETLDAYPEVYKVVPAKEVRSRMNACFRVIKGGNVDDAEKSFLKGAVERGITGLKGHRSVGGIRASNYNAIPESGIEKLAAYLKELYAGLVVHNRMSHVKKLHLPRPTAGIKTDVWNLPNEIESQIITLAAVLHVQQQQRTPLAREEEEDEEETDDEGISSDEQLGNHELGSSAVVAPLASENTKNLKRCFLDQLAELLCYKKDAHYVTCTYLREGVDEVTILASRNAAWEDKDIRLLESLAGTLEQLAVRDPFNLDYKPDLDRKFSEYYTPRLNYHVKQLVNSLETDGFAANKETDFNIVFESQKHVLKPEDQQVPYQLWKPREKLEAYVFLCQIRNGYIPHADEDNWISLGFCTARDGSETQKVAELYRELLDTCVFEEFWKAMVESKMVDLFRKYGLGDAIAELRNFETLLSAVGTTHQSVWELKRFTRLSSPQPHRSVTVDYGFYNCRTPLELSDLRQAYANFFAQGGDEMALHEACLQGQLAPFLESELRKGLSVSAELVSNPYPLQGCEYAGMVFETVCLVPHSTHGKAKKWQTQRGEKMTTMIYPDEDDEAIGQTILERSKCLGLTVKTQTTMMNGQLVESMSGM</sequence>
<protein>
    <recommendedName>
        <fullName evidence="4">phosphoserine transaminase</fullName>
        <ecNumber evidence="4">2.6.1.52</ecNumber>
    </recommendedName>
</protein>
<dbReference type="OrthoDB" id="1703350at2759"/>
<dbReference type="InterPro" id="IPR015422">
    <property type="entry name" value="PyrdxlP-dep_Trfase_small"/>
</dbReference>
<dbReference type="PANTHER" id="PTHR43247:SF1">
    <property type="entry name" value="PHOSPHOSERINE AMINOTRANSFERASE"/>
    <property type="match status" value="1"/>
</dbReference>
<keyword evidence="8" id="KW-0663">Pyridoxal phosphate</keyword>
<evidence type="ECO:0000256" key="7">
    <source>
        <dbReference type="ARBA" id="ARBA00022679"/>
    </source>
</evidence>
<dbReference type="VEuPathDB" id="FungiDB:ATCC64974_59670"/>
<evidence type="ECO:0000256" key="8">
    <source>
        <dbReference type="ARBA" id="ARBA00022898"/>
    </source>
</evidence>
<dbReference type="NCBIfam" id="NF003764">
    <property type="entry name" value="PRK05355.1"/>
    <property type="match status" value="1"/>
</dbReference>
<dbReference type="VEuPathDB" id="FungiDB:ATCC64974_59660"/>
<evidence type="ECO:0000256" key="9">
    <source>
        <dbReference type="ARBA" id="ARBA00023299"/>
    </source>
</evidence>
<reference evidence="15" key="1">
    <citation type="journal article" date="2016" name="Genome Announc.">
        <title>Draft genome sequence of Aspergillus niger strain An76.</title>
        <authorList>
            <person name="Gong W."/>
            <person name="Cheng Z."/>
            <person name="Zhang H."/>
            <person name="Liu L."/>
            <person name="Gao P."/>
            <person name="Wang L."/>
        </authorList>
    </citation>
    <scope>NUCLEOTIDE SEQUENCE [LARGE SCALE GENOMIC DNA]</scope>
    <source>
        <strain evidence="15">An76</strain>
    </source>
</reference>
<comment type="catalytic activity">
    <reaction evidence="10">
        <text>4-(phosphooxy)-L-threonine + 2-oxoglutarate = (R)-3-hydroxy-2-oxo-4-phosphooxybutanoate + L-glutamate</text>
        <dbReference type="Rhea" id="RHEA:16573"/>
        <dbReference type="ChEBI" id="CHEBI:16810"/>
        <dbReference type="ChEBI" id="CHEBI:29985"/>
        <dbReference type="ChEBI" id="CHEBI:58452"/>
        <dbReference type="ChEBI" id="CHEBI:58538"/>
        <dbReference type="EC" id="2.6.1.52"/>
    </reaction>
</comment>
<dbReference type="VEuPathDB" id="FungiDB:ASPNIDRAFT2_1089325"/>
<dbReference type="UniPathway" id="UPA00135">
    <property type="reaction ID" value="UER00197"/>
</dbReference>
<name>A0A100I5N1_ASPNG</name>
<keyword evidence="5 14" id="KW-0032">Aminotransferase</keyword>
<organism evidence="14 15">
    <name type="scientific">Aspergillus niger</name>
    <dbReference type="NCBI Taxonomy" id="5061"/>
    <lineage>
        <taxon>Eukaryota</taxon>
        <taxon>Fungi</taxon>
        <taxon>Dikarya</taxon>
        <taxon>Ascomycota</taxon>
        <taxon>Pezizomycotina</taxon>
        <taxon>Eurotiomycetes</taxon>
        <taxon>Eurotiomycetidae</taxon>
        <taxon>Eurotiales</taxon>
        <taxon>Aspergillaceae</taxon>
        <taxon>Aspergillus</taxon>
        <taxon>Aspergillus subgen. Circumdati</taxon>
    </lineage>
</organism>
<evidence type="ECO:0000256" key="4">
    <source>
        <dbReference type="ARBA" id="ARBA00013030"/>
    </source>
</evidence>
<evidence type="ECO:0000256" key="3">
    <source>
        <dbReference type="ARBA" id="ARBA00006904"/>
    </source>
</evidence>
<dbReference type="PANTHER" id="PTHR43247">
    <property type="entry name" value="PHOSPHOSERINE AMINOTRANSFERASE"/>
    <property type="match status" value="1"/>
</dbReference>
<dbReference type="VEuPathDB" id="FungiDB:An02g00890"/>
<gene>
    <name evidence="14" type="ORF">ABL_01094</name>
</gene>
<dbReference type="InterPro" id="IPR015424">
    <property type="entry name" value="PyrdxlP-dep_Trfase"/>
</dbReference>
<keyword evidence="6" id="KW-0028">Amino-acid biosynthesis</keyword>
<dbReference type="GO" id="GO:0006564">
    <property type="term" value="P:L-serine biosynthetic process"/>
    <property type="evidence" value="ECO:0007669"/>
    <property type="project" value="UniProtKB-KW"/>
</dbReference>
<dbReference type="Proteomes" id="UP000068243">
    <property type="component" value="Unassembled WGS sequence"/>
</dbReference>
<dbReference type="VEuPathDB" id="FungiDB:ASPNIDRAFT2_1144382"/>